<dbReference type="AlphaFoldDB" id="A0A7J5YCW9"/>
<accession>A0A7J5YCW9</accession>
<evidence type="ECO:0000313" key="3">
    <source>
        <dbReference type="Proteomes" id="UP000518266"/>
    </source>
</evidence>
<comment type="caution">
    <text evidence="2">The sequence shown here is derived from an EMBL/GenBank/DDBJ whole genome shotgun (WGS) entry which is preliminary data.</text>
</comment>
<proteinExistence type="predicted"/>
<evidence type="ECO:0000313" key="2">
    <source>
        <dbReference type="EMBL" id="KAF3846841.1"/>
    </source>
</evidence>
<sequence length="486" mass="51400">MLPRAICSGITLHTASFSFSSGVRRRSSWERRDKGLCCGESSISKSRSPIMSCRMSLLVDPSSDITAGSEVRSVMLQSAAPETLAWALISPVLLLPAATATTTTGALALARASVWAVKFFFLISSFSRVKRRSMLARWMESFISFFLFFFSGRIPPSCFFRRFFITRSSPSFIFCKQLNSDEARSLGSASGRSSRTEGFTSPVTPSPPVGVTFPNGAPPLPPPSPDPTTETPPPPPPSFPQVTSAASSSRRRFLLDSCWGSEPPASLRPVSGGTSPLSSLSGGSSGPVLCGGLMVLPAGNCWMGTDGTATPSDQSATSGCVNSAAGALHSPWNSSFPTAFSAAACSSFSIWDGDVHVSQWRVGVAQSDGGDVDVGSLSQWLMVGTGVCDEQEAGLPESSLDLIGEGTGGEAPVEGGGAVFLEEMTHTSAGFSMATMALAASRSFSQVFFRLTMYTPGTYWSIWKSKLVPPRWVDAARNLRTSSSFI</sequence>
<dbReference type="EMBL" id="JAAKFY010000014">
    <property type="protein sequence ID" value="KAF3846841.1"/>
    <property type="molecule type" value="Genomic_DNA"/>
</dbReference>
<keyword evidence="3" id="KW-1185">Reference proteome</keyword>
<protein>
    <submittedName>
        <fullName evidence="2">Uncharacterized protein</fullName>
    </submittedName>
</protein>
<feature type="compositionally biased region" description="Pro residues" evidence="1">
    <location>
        <begin position="216"/>
        <end position="239"/>
    </location>
</feature>
<reference evidence="2 3" key="1">
    <citation type="submission" date="2020-03" db="EMBL/GenBank/DDBJ databases">
        <title>Dissostichus mawsoni Genome sequencing and assembly.</title>
        <authorList>
            <person name="Park H."/>
        </authorList>
    </citation>
    <scope>NUCLEOTIDE SEQUENCE [LARGE SCALE GENOMIC DNA]</scope>
    <source>
        <strain evidence="2">DM0001</strain>
        <tissue evidence="2">Muscle</tissue>
    </source>
</reference>
<name>A0A7J5YCW9_DISMA</name>
<organism evidence="2 3">
    <name type="scientific">Dissostichus mawsoni</name>
    <name type="common">Antarctic cod</name>
    <dbReference type="NCBI Taxonomy" id="36200"/>
    <lineage>
        <taxon>Eukaryota</taxon>
        <taxon>Metazoa</taxon>
        <taxon>Chordata</taxon>
        <taxon>Craniata</taxon>
        <taxon>Vertebrata</taxon>
        <taxon>Euteleostomi</taxon>
        <taxon>Actinopterygii</taxon>
        <taxon>Neopterygii</taxon>
        <taxon>Teleostei</taxon>
        <taxon>Neoteleostei</taxon>
        <taxon>Acanthomorphata</taxon>
        <taxon>Eupercaria</taxon>
        <taxon>Perciformes</taxon>
        <taxon>Notothenioidei</taxon>
        <taxon>Nototheniidae</taxon>
        <taxon>Dissostichus</taxon>
    </lineage>
</organism>
<evidence type="ECO:0000256" key="1">
    <source>
        <dbReference type="SAM" id="MobiDB-lite"/>
    </source>
</evidence>
<gene>
    <name evidence="2" type="ORF">F7725_003919</name>
</gene>
<feature type="region of interest" description="Disordered" evidence="1">
    <location>
        <begin position="185"/>
        <end position="245"/>
    </location>
</feature>
<dbReference type="Proteomes" id="UP000518266">
    <property type="component" value="Unassembled WGS sequence"/>
</dbReference>
<feature type="compositionally biased region" description="Low complexity" evidence="1">
    <location>
        <begin position="185"/>
        <end position="215"/>
    </location>
</feature>